<accession>A0ABD2QNB4</accession>
<sequence length="145" mass="16667">MHSRGRYTFASSDPVHGSACQLMILPKEERTMRTCQLINGRIFGHRYQHKTSRAFHPFGEDVSRDLKQDDYISQTKYFFDKKPLKVVQRSNANKSDSNKIFECKEEQARCENSEYKVINPACIVIVARANSQETKIGLIVCYGGK</sequence>
<evidence type="ECO:0000313" key="2">
    <source>
        <dbReference type="Proteomes" id="UP001626550"/>
    </source>
</evidence>
<reference evidence="1 2" key="1">
    <citation type="submission" date="2024-11" db="EMBL/GenBank/DDBJ databases">
        <title>Adaptive evolution of stress response genes in parasites aligns with host niche diversity.</title>
        <authorList>
            <person name="Hahn C."/>
            <person name="Resl P."/>
        </authorList>
    </citation>
    <scope>NUCLEOTIDE SEQUENCE [LARGE SCALE GENOMIC DNA]</scope>
    <source>
        <strain evidence="1">EGGRZ-B1_66</strain>
        <tissue evidence="1">Body</tissue>
    </source>
</reference>
<comment type="caution">
    <text evidence="1">The sequence shown here is derived from an EMBL/GenBank/DDBJ whole genome shotgun (WGS) entry which is preliminary data.</text>
</comment>
<dbReference type="EMBL" id="JBJKFK010000015">
    <property type="protein sequence ID" value="KAL3321025.1"/>
    <property type="molecule type" value="Genomic_DNA"/>
</dbReference>
<gene>
    <name evidence="1" type="ORF">Ciccas_000303</name>
</gene>
<organism evidence="1 2">
    <name type="scientific">Cichlidogyrus casuarinus</name>
    <dbReference type="NCBI Taxonomy" id="1844966"/>
    <lineage>
        <taxon>Eukaryota</taxon>
        <taxon>Metazoa</taxon>
        <taxon>Spiralia</taxon>
        <taxon>Lophotrochozoa</taxon>
        <taxon>Platyhelminthes</taxon>
        <taxon>Monogenea</taxon>
        <taxon>Monopisthocotylea</taxon>
        <taxon>Dactylogyridea</taxon>
        <taxon>Ancyrocephalidae</taxon>
        <taxon>Cichlidogyrus</taxon>
    </lineage>
</organism>
<dbReference type="AlphaFoldDB" id="A0ABD2QNB4"/>
<keyword evidence="2" id="KW-1185">Reference proteome</keyword>
<name>A0ABD2QNB4_9PLAT</name>
<protein>
    <submittedName>
        <fullName evidence="1">Uncharacterized protein</fullName>
    </submittedName>
</protein>
<dbReference type="Proteomes" id="UP001626550">
    <property type="component" value="Unassembled WGS sequence"/>
</dbReference>
<evidence type="ECO:0000313" key="1">
    <source>
        <dbReference type="EMBL" id="KAL3321025.1"/>
    </source>
</evidence>
<proteinExistence type="predicted"/>